<name>A0A3P6T0Z0_CYLGO</name>
<evidence type="ECO:0000313" key="3">
    <source>
        <dbReference type="Proteomes" id="UP000271889"/>
    </source>
</evidence>
<feature type="region of interest" description="Disordered" evidence="1">
    <location>
        <begin position="1"/>
        <end position="36"/>
    </location>
</feature>
<dbReference type="EMBL" id="UYRV01023674">
    <property type="protein sequence ID" value="VDK74045.1"/>
    <property type="molecule type" value="Genomic_DNA"/>
</dbReference>
<reference evidence="2 3" key="1">
    <citation type="submission" date="2018-11" db="EMBL/GenBank/DDBJ databases">
        <authorList>
            <consortium name="Pathogen Informatics"/>
        </authorList>
    </citation>
    <scope>NUCLEOTIDE SEQUENCE [LARGE SCALE GENOMIC DNA]</scope>
</reference>
<evidence type="ECO:0000256" key="1">
    <source>
        <dbReference type="SAM" id="MobiDB-lite"/>
    </source>
</evidence>
<dbReference type="Proteomes" id="UP000271889">
    <property type="component" value="Unassembled WGS sequence"/>
</dbReference>
<dbReference type="AlphaFoldDB" id="A0A3P6T0Z0"/>
<evidence type="ECO:0000313" key="2">
    <source>
        <dbReference type="EMBL" id="VDK74045.1"/>
    </source>
</evidence>
<keyword evidence="3" id="KW-1185">Reference proteome</keyword>
<sequence>MERRAPGDTEELAEELTQSSSSGEEDTAVQCKDESI</sequence>
<proteinExistence type="predicted"/>
<gene>
    <name evidence="2" type="ORF">CGOC_LOCUS6990</name>
</gene>
<protein>
    <submittedName>
        <fullName evidence="2">Uncharacterized protein</fullName>
    </submittedName>
</protein>
<accession>A0A3P6T0Z0</accession>
<organism evidence="2 3">
    <name type="scientific">Cylicostephanus goldi</name>
    <name type="common">Nematode worm</name>
    <dbReference type="NCBI Taxonomy" id="71465"/>
    <lineage>
        <taxon>Eukaryota</taxon>
        <taxon>Metazoa</taxon>
        <taxon>Ecdysozoa</taxon>
        <taxon>Nematoda</taxon>
        <taxon>Chromadorea</taxon>
        <taxon>Rhabditida</taxon>
        <taxon>Rhabditina</taxon>
        <taxon>Rhabditomorpha</taxon>
        <taxon>Strongyloidea</taxon>
        <taxon>Strongylidae</taxon>
        <taxon>Cylicostephanus</taxon>
    </lineage>
</organism>